<organism evidence="1 2">
    <name type="scientific">Saccharopolyspora phatthalungensis</name>
    <dbReference type="NCBI Taxonomy" id="664693"/>
    <lineage>
        <taxon>Bacteria</taxon>
        <taxon>Bacillati</taxon>
        <taxon>Actinomycetota</taxon>
        <taxon>Actinomycetes</taxon>
        <taxon>Pseudonocardiales</taxon>
        <taxon>Pseudonocardiaceae</taxon>
        <taxon>Saccharopolyspora</taxon>
    </lineage>
</organism>
<sequence>MRDGKHAARDRIFRSRATVRLSALSPTGKTGEQVPLLPLLASPLRSNRRRGSAACR</sequence>
<dbReference type="AlphaFoldDB" id="A0A840Q9T7"/>
<dbReference type="Proteomes" id="UP000584374">
    <property type="component" value="Unassembled WGS sequence"/>
</dbReference>
<name>A0A840Q9T7_9PSEU</name>
<dbReference type="EMBL" id="JACHIW010000001">
    <property type="protein sequence ID" value="MBB5157196.1"/>
    <property type="molecule type" value="Genomic_DNA"/>
</dbReference>
<protein>
    <submittedName>
        <fullName evidence="1">Uncharacterized protein</fullName>
    </submittedName>
</protein>
<gene>
    <name evidence="1" type="ORF">BJ970_004730</name>
</gene>
<reference evidence="1 2" key="1">
    <citation type="submission" date="2020-08" db="EMBL/GenBank/DDBJ databases">
        <title>Sequencing the genomes of 1000 actinobacteria strains.</title>
        <authorList>
            <person name="Klenk H.-P."/>
        </authorList>
    </citation>
    <scope>NUCLEOTIDE SEQUENCE [LARGE SCALE GENOMIC DNA]</scope>
    <source>
        <strain evidence="1 2">DSM 45584</strain>
    </source>
</reference>
<evidence type="ECO:0000313" key="2">
    <source>
        <dbReference type="Proteomes" id="UP000584374"/>
    </source>
</evidence>
<comment type="caution">
    <text evidence="1">The sequence shown here is derived from an EMBL/GenBank/DDBJ whole genome shotgun (WGS) entry which is preliminary data.</text>
</comment>
<evidence type="ECO:0000313" key="1">
    <source>
        <dbReference type="EMBL" id="MBB5157196.1"/>
    </source>
</evidence>
<keyword evidence="2" id="KW-1185">Reference proteome</keyword>
<proteinExistence type="predicted"/>
<accession>A0A840Q9T7</accession>